<dbReference type="AlphaFoldDB" id="A0A1X6N5C5"/>
<dbReference type="PROSITE" id="PS50181">
    <property type="entry name" value="FBOX"/>
    <property type="match status" value="1"/>
</dbReference>
<dbReference type="EMBL" id="KZ110594">
    <property type="protein sequence ID" value="OSX63859.1"/>
    <property type="molecule type" value="Genomic_DNA"/>
</dbReference>
<feature type="domain" description="F-box" evidence="1">
    <location>
        <begin position="5"/>
        <end position="54"/>
    </location>
</feature>
<dbReference type="GeneID" id="36329666"/>
<dbReference type="RefSeq" id="XP_024340653.1">
    <property type="nucleotide sequence ID" value="XM_024484717.1"/>
</dbReference>
<dbReference type="InterPro" id="IPR036047">
    <property type="entry name" value="F-box-like_dom_sf"/>
</dbReference>
<organism evidence="2 3">
    <name type="scientific">Postia placenta MAD-698-R-SB12</name>
    <dbReference type="NCBI Taxonomy" id="670580"/>
    <lineage>
        <taxon>Eukaryota</taxon>
        <taxon>Fungi</taxon>
        <taxon>Dikarya</taxon>
        <taxon>Basidiomycota</taxon>
        <taxon>Agaricomycotina</taxon>
        <taxon>Agaricomycetes</taxon>
        <taxon>Polyporales</taxon>
        <taxon>Adustoporiaceae</taxon>
        <taxon>Rhodonia</taxon>
    </lineage>
</organism>
<reference evidence="2 3" key="1">
    <citation type="submission" date="2017-04" db="EMBL/GenBank/DDBJ databases">
        <title>Genome Sequence of the Model Brown-Rot Fungus Postia placenta SB12.</title>
        <authorList>
            <consortium name="DOE Joint Genome Institute"/>
            <person name="Gaskell J."/>
            <person name="Kersten P."/>
            <person name="Larrondo L.F."/>
            <person name="Canessa P."/>
            <person name="Martinez D."/>
            <person name="Hibbett D."/>
            <person name="Schmoll M."/>
            <person name="Kubicek C.P."/>
            <person name="Martinez A.T."/>
            <person name="Yadav J."/>
            <person name="Master E."/>
            <person name="Magnuson J.K."/>
            <person name="James T."/>
            <person name="Yaver D."/>
            <person name="Berka R."/>
            <person name="Labutti K."/>
            <person name="Lipzen A."/>
            <person name="Aerts A."/>
            <person name="Barry K."/>
            <person name="Henrissat B."/>
            <person name="Blanchette R."/>
            <person name="Grigoriev I."/>
            <person name="Cullen D."/>
        </authorList>
    </citation>
    <scope>NUCLEOTIDE SEQUENCE [LARGE SCALE GENOMIC DNA]</scope>
    <source>
        <strain evidence="2 3">MAD-698-R-SB12</strain>
    </source>
</reference>
<dbReference type="SUPFAM" id="SSF81383">
    <property type="entry name" value="F-box domain"/>
    <property type="match status" value="1"/>
</dbReference>
<evidence type="ECO:0000313" key="2">
    <source>
        <dbReference type="EMBL" id="OSX63859.1"/>
    </source>
</evidence>
<keyword evidence="3" id="KW-1185">Reference proteome</keyword>
<accession>A0A1X6N5C5</accession>
<gene>
    <name evidence="2" type="ORF">POSPLADRAFT_1136694</name>
</gene>
<dbReference type="OrthoDB" id="2745718at2759"/>
<evidence type="ECO:0000259" key="1">
    <source>
        <dbReference type="PROSITE" id="PS50181"/>
    </source>
</evidence>
<dbReference type="CDD" id="cd09917">
    <property type="entry name" value="F-box_SF"/>
    <property type="match status" value="1"/>
</dbReference>
<dbReference type="SMART" id="SM00256">
    <property type="entry name" value="FBOX"/>
    <property type="match status" value="1"/>
</dbReference>
<dbReference type="Pfam" id="PF12937">
    <property type="entry name" value="F-box-like"/>
    <property type="match status" value="1"/>
</dbReference>
<protein>
    <recommendedName>
        <fullName evidence="1">F-box domain-containing protein</fullName>
    </recommendedName>
</protein>
<sequence length="258" mass="28705">MATGHPHVTALPPELFTNVLSLLDAHDLCICKTVSRYFSMTIQSVPALQYIIELELAGMVDEPLCPLLTAEKLARLRSLQHMRRHMKLVRGPSIPYNRMKPFKTSPGLLIQCNDRDGIEFCQFPSTILGNEERRWTIDAASLGVVIQDICVDRSQDLLILVGLPSIPDVSGHHGGLMLILSLSQDGDPHSLAAQSRIVMQNVDSRLMHIEGDLVGNLVGIPESFLYGHIDIRSWKTGEFLWTNESFQIALRDNSTGGR</sequence>
<proteinExistence type="predicted"/>
<dbReference type="Gene3D" id="1.20.1280.50">
    <property type="match status" value="1"/>
</dbReference>
<evidence type="ECO:0000313" key="3">
    <source>
        <dbReference type="Proteomes" id="UP000194127"/>
    </source>
</evidence>
<name>A0A1X6N5C5_9APHY</name>
<dbReference type="InterPro" id="IPR001810">
    <property type="entry name" value="F-box_dom"/>
</dbReference>
<dbReference type="Proteomes" id="UP000194127">
    <property type="component" value="Unassembled WGS sequence"/>
</dbReference>